<dbReference type="EMBL" id="CP117449">
    <property type="protein sequence ID" value="WLH12880.1"/>
    <property type="molecule type" value="Genomic_DNA"/>
</dbReference>
<accession>A0ABY9GBL8</accession>
<proteinExistence type="predicted"/>
<gene>
    <name evidence="1" type="ORF">PSH57_00465</name>
</gene>
<protein>
    <submittedName>
        <fullName evidence="1">Uncharacterized protein</fullName>
    </submittedName>
</protein>
<keyword evidence="2" id="KW-1185">Reference proteome</keyword>
<evidence type="ECO:0000313" key="2">
    <source>
        <dbReference type="Proteomes" id="UP001230339"/>
    </source>
</evidence>
<dbReference type="RefSeq" id="WP_305387182.1">
    <property type="nucleotide sequence ID" value="NZ_CP117426.1"/>
</dbReference>
<reference evidence="1 2" key="1">
    <citation type="submission" date="2023-02" db="EMBL/GenBank/DDBJ databases">
        <title>Evolution of Hrp T3SS in non-pathogenic Pseudomonas fluorescens.</title>
        <authorList>
            <person name="Liao K."/>
            <person name="Wei H."/>
            <person name="Gu Y."/>
        </authorList>
    </citation>
    <scope>NUCLEOTIDE SEQUENCE [LARGE SCALE GENOMIC DNA]</scope>
    <source>
        <strain evidence="1 2">FP205</strain>
    </source>
</reference>
<name>A0ABY9GBL8_9PSED</name>
<organism evidence="1 2">
    <name type="scientific">Pseudomonas hefeiensis</name>
    <dbReference type="NCBI Taxonomy" id="2738125"/>
    <lineage>
        <taxon>Bacteria</taxon>
        <taxon>Pseudomonadati</taxon>
        <taxon>Pseudomonadota</taxon>
        <taxon>Gammaproteobacteria</taxon>
        <taxon>Pseudomonadales</taxon>
        <taxon>Pseudomonadaceae</taxon>
        <taxon>Pseudomonas</taxon>
    </lineage>
</organism>
<evidence type="ECO:0000313" key="1">
    <source>
        <dbReference type="EMBL" id="WLH12880.1"/>
    </source>
</evidence>
<sequence length="130" mass="14919">MNTQIFRPWSALGLPALGRVTFERITYDSGMRVHLKESGSAGRRLYLDFIQLPTAIRIANESMRLVSLQLIPKEIETSFFLVENSDFLAWLHNDSLGIYKDDPIFHLAIVTDEWIDIICNEKPVLVIEGR</sequence>
<dbReference type="Proteomes" id="UP001230339">
    <property type="component" value="Chromosome"/>
</dbReference>